<evidence type="ECO:0000313" key="1">
    <source>
        <dbReference type="EMBL" id="QHN36975.1"/>
    </source>
</evidence>
<sequence length="208" mass="23053">MATLPVGVRISGLDFDDDATFQVLGEKYPDTFLAGEQPCVLMMSVSDADPVSAVVELVRAMQADLPQLRVHGVDRDLVGTTDIAHRAGVSREGARKWSQAEGFPQPFDYLQTASMPVWAWTEVAQWLKEARGLEVDDPLPTVQVLTQIENSLMRNPDHTTIEWHQIQYPSRTPGHVMNRDFALSALERSVAAASRFGATPNFQPIPVR</sequence>
<protein>
    <submittedName>
        <fullName evidence="1">Uncharacterized protein</fullName>
    </submittedName>
</protein>
<organism evidence="1 2">
    <name type="scientific">Gordonia pseudamarae</name>
    <dbReference type="NCBI Taxonomy" id="2831662"/>
    <lineage>
        <taxon>Bacteria</taxon>
        <taxon>Bacillati</taxon>
        <taxon>Actinomycetota</taxon>
        <taxon>Actinomycetes</taxon>
        <taxon>Mycobacteriales</taxon>
        <taxon>Gordoniaceae</taxon>
        <taxon>Gordonia</taxon>
    </lineage>
</organism>
<dbReference type="RefSeq" id="WP_213245243.1">
    <property type="nucleotide sequence ID" value="NZ_CP045806.1"/>
</dbReference>
<accession>A0ABX6IMF9</accession>
<dbReference type="Proteomes" id="UP001059836">
    <property type="component" value="Chromosome"/>
</dbReference>
<keyword evidence="2" id="KW-1185">Reference proteome</keyword>
<proteinExistence type="predicted"/>
<name>A0ABX6IMF9_9ACTN</name>
<dbReference type="EMBL" id="CP045809">
    <property type="protein sequence ID" value="QHN36975.1"/>
    <property type="molecule type" value="Genomic_DNA"/>
</dbReference>
<reference evidence="1" key="1">
    <citation type="journal article" date="2021" name="Nat. Microbiol.">
        <title>Cocultivation of an ultrasmall environmental parasitic bacterium with lytic ability against bacteria associated with wastewater foams.</title>
        <authorList>
            <person name="Batinovic S."/>
            <person name="Rose J.J.A."/>
            <person name="Ratcliffe J."/>
            <person name="Seviour R.J."/>
            <person name="Petrovski S."/>
        </authorList>
    </citation>
    <scope>NUCLEOTIDE SEQUENCE</scope>
    <source>
        <strain evidence="1">CON9</strain>
    </source>
</reference>
<gene>
    <name evidence="1" type="ORF">GII31_20825</name>
</gene>
<evidence type="ECO:0000313" key="2">
    <source>
        <dbReference type="Proteomes" id="UP001059836"/>
    </source>
</evidence>